<dbReference type="Proteomes" id="UP000632377">
    <property type="component" value="Unassembled WGS sequence"/>
</dbReference>
<dbReference type="InterPro" id="IPR009057">
    <property type="entry name" value="Homeodomain-like_sf"/>
</dbReference>
<accession>A0ABS1T5L3</accession>
<evidence type="ECO:0000313" key="6">
    <source>
        <dbReference type="EMBL" id="MBL4934622.1"/>
    </source>
</evidence>
<dbReference type="Gene3D" id="3.30.450.20">
    <property type="entry name" value="PAS domain"/>
    <property type="match status" value="1"/>
</dbReference>
<evidence type="ECO:0000313" key="7">
    <source>
        <dbReference type="Proteomes" id="UP000632377"/>
    </source>
</evidence>
<keyword evidence="2" id="KW-0238">DNA-binding</keyword>
<dbReference type="Pfam" id="PF12833">
    <property type="entry name" value="HTH_18"/>
    <property type="match status" value="1"/>
</dbReference>
<dbReference type="SUPFAM" id="SSF46689">
    <property type="entry name" value="Homeodomain-like"/>
    <property type="match status" value="1"/>
</dbReference>
<sequence length="748" mass="86358">MKILESSNTRYLSQISYSSTYMDNMANSFCKSVYLNNYTKAFMNSDAEDLISLGNTSRTLDALTVPNLYIHSLYIYNRKLDTFISTDTGAFYKSSDFYDQEIVNMIKNDKQNKTSELVPFPRKCPTPAAYHEKSTDFTNTYTYKMQDNDASSDETRGAIILNINSDWLRNTMLSLNDGFTSKDCELFVINEDGLVINHSKSEDFMKNISNEDYIKHILSSKTPSGSFIQTINRKKYIFSYVSSSSLKWKFISMTPYSSVFSSIDKLKLVTVLFCIMVLILGLLFSIIASKRLYFPINALTNNIKKNFINLSASENNMDELNFISNTFIKIFDKANKLESLQNNNIESLKNDYLKKLLIGNESLSKSDTSNKIDELGISLDFENDILISILKLDHYKKFMEEFDEKDRSLYKYGTLNIAYEMISKRYTCEVVDMGTDHFAIIININESGEMTESIYDNLKTLVLEIQEYVIKYLHLSLSATLGYISHEKNTITYVYNNTLNISMYRLKYGHASIITPAVLKDILTDNFKFPSSKEKIILDSLKLGNIERAKEAYYDIISTISNYSYDNIMASIIYLIFSIYNTTNNLIENNHGSFSNVFTKFFSEVSSYETLDEINQTFINIFSEITNAEDTIKCNKSNIIAKNIIDVINENYHDKNLCLNSISERLNMSSVYIGRLFKEITRKSVSEYILNVRMEKVKYFLDNTNLPINEILERVGLERSNYFYTTFKKYFGVSLTNYKLETSQKKSK</sequence>
<protein>
    <submittedName>
        <fullName evidence="6">AraC family transcriptional regulator</fullName>
    </submittedName>
</protein>
<dbReference type="EMBL" id="JAESWC010000001">
    <property type="protein sequence ID" value="MBL4934622.1"/>
    <property type="molecule type" value="Genomic_DNA"/>
</dbReference>
<dbReference type="SMART" id="SM00342">
    <property type="entry name" value="HTH_ARAC"/>
    <property type="match status" value="1"/>
</dbReference>
<evidence type="ECO:0000256" key="1">
    <source>
        <dbReference type="ARBA" id="ARBA00023015"/>
    </source>
</evidence>
<feature type="domain" description="HTH araC/xylS-type" evidence="5">
    <location>
        <begin position="642"/>
        <end position="741"/>
    </location>
</feature>
<name>A0ABS1T5L3_9CLOT</name>
<evidence type="ECO:0000256" key="2">
    <source>
        <dbReference type="ARBA" id="ARBA00023125"/>
    </source>
</evidence>
<keyword evidence="4" id="KW-0472">Membrane</keyword>
<proteinExistence type="predicted"/>
<reference evidence="6 7" key="1">
    <citation type="submission" date="2021-01" db="EMBL/GenBank/DDBJ databases">
        <title>Genome public.</title>
        <authorList>
            <person name="Liu C."/>
            <person name="Sun Q."/>
        </authorList>
    </citation>
    <scope>NUCLEOTIDE SEQUENCE [LARGE SCALE GENOMIC DNA]</scope>
    <source>
        <strain evidence="6 7">YIM B02515</strain>
    </source>
</reference>
<organism evidence="6 7">
    <name type="scientific">Clostridium rhizosphaerae</name>
    <dbReference type="NCBI Taxonomy" id="2803861"/>
    <lineage>
        <taxon>Bacteria</taxon>
        <taxon>Bacillati</taxon>
        <taxon>Bacillota</taxon>
        <taxon>Clostridia</taxon>
        <taxon>Eubacteriales</taxon>
        <taxon>Clostridiaceae</taxon>
        <taxon>Clostridium</taxon>
    </lineage>
</organism>
<dbReference type="PANTHER" id="PTHR43280:SF2">
    <property type="entry name" value="HTH-TYPE TRANSCRIPTIONAL REGULATOR EXSA"/>
    <property type="match status" value="1"/>
</dbReference>
<dbReference type="PANTHER" id="PTHR43280">
    <property type="entry name" value="ARAC-FAMILY TRANSCRIPTIONAL REGULATOR"/>
    <property type="match status" value="1"/>
</dbReference>
<dbReference type="PROSITE" id="PS00041">
    <property type="entry name" value="HTH_ARAC_FAMILY_1"/>
    <property type="match status" value="1"/>
</dbReference>
<keyword evidence="4" id="KW-0812">Transmembrane</keyword>
<dbReference type="Gene3D" id="1.10.10.60">
    <property type="entry name" value="Homeodomain-like"/>
    <property type="match status" value="2"/>
</dbReference>
<keyword evidence="3" id="KW-0804">Transcription</keyword>
<feature type="transmembrane region" description="Helical" evidence="4">
    <location>
        <begin position="268"/>
        <end position="288"/>
    </location>
</feature>
<keyword evidence="1" id="KW-0805">Transcription regulation</keyword>
<evidence type="ECO:0000259" key="5">
    <source>
        <dbReference type="PROSITE" id="PS01124"/>
    </source>
</evidence>
<dbReference type="InterPro" id="IPR018062">
    <property type="entry name" value="HTH_AraC-typ_CS"/>
</dbReference>
<comment type="caution">
    <text evidence="6">The sequence shown here is derived from an EMBL/GenBank/DDBJ whole genome shotgun (WGS) entry which is preliminary data.</text>
</comment>
<dbReference type="InterPro" id="IPR018060">
    <property type="entry name" value="HTH_AraC"/>
</dbReference>
<keyword evidence="4" id="KW-1133">Transmembrane helix</keyword>
<evidence type="ECO:0000256" key="4">
    <source>
        <dbReference type="SAM" id="Phobius"/>
    </source>
</evidence>
<dbReference type="PROSITE" id="PS01124">
    <property type="entry name" value="HTH_ARAC_FAMILY_2"/>
    <property type="match status" value="1"/>
</dbReference>
<evidence type="ECO:0000256" key="3">
    <source>
        <dbReference type="ARBA" id="ARBA00023163"/>
    </source>
</evidence>
<keyword evidence="7" id="KW-1185">Reference proteome</keyword>
<gene>
    <name evidence="6" type="ORF">JK636_02495</name>
</gene>